<feature type="compositionally biased region" description="Polar residues" evidence="1">
    <location>
        <begin position="848"/>
        <end position="862"/>
    </location>
</feature>
<dbReference type="Pfam" id="PF06087">
    <property type="entry name" value="Tyr-DNA_phospho"/>
    <property type="match status" value="1"/>
</dbReference>
<evidence type="ECO:0000313" key="2">
    <source>
        <dbReference type="EMBL" id="CTR06614.1"/>
    </source>
</evidence>
<feature type="non-terminal residue" evidence="2">
    <location>
        <position position="934"/>
    </location>
</feature>
<reference evidence="2 3" key="1">
    <citation type="submission" date="2015-07" db="EMBL/GenBank/DDBJ databases">
        <authorList>
            <person name="Cajimat M.N.B."/>
            <person name="Milazzo M.L."/>
            <person name="Fulhorst C.F."/>
        </authorList>
    </citation>
    <scope>NUCLEOTIDE SEQUENCE [LARGE SCALE GENOMIC DNA]</scope>
    <source>
        <strain evidence="2">Single colony</strain>
    </source>
</reference>
<organism evidence="2 3">
    <name type="scientific">Rhodotorula toruloides</name>
    <name type="common">Yeast</name>
    <name type="synonym">Rhodosporidium toruloides</name>
    <dbReference type="NCBI Taxonomy" id="5286"/>
    <lineage>
        <taxon>Eukaryota</taxon>
        <taxon>Fungi</taxon>
        <taxon>Dikarya</taxon>
        <taxon>Basidiomycota</taxon>
        <taxon>Pucciniomycotina</taxon>
        <taxon>Microbotryomycetes</taxon>
        <taxon>Sporidiobolales</taxon>
        <taxon>Sporidiobolaceae</taxon>
        <taxon>Rhodotorula</taxon>
    </lineage>
</organism>
<feature type="compositionally biased region" description="Low complexity" evidence="1">
    <location>
        <begin position="32"/>
        <end position="56"/>
    </location>
</feature>
<feature type="compositionally biased region" description="Basic residues" evidence="1">
    <location>
        <begin position="250"/>
        <end position="260"/>
    </location>
</feature>
<feature type="region of interest" description="Disordered" evidence="1">
    <location>
        <begin position="237"/>
        <end position="280"/>
    </location>
</feature>
<dbReference type="GO" id="GO:0005634">
    <property type="term" value="C:nucleus"/>
    <property type="evidence" value="ECO:0007669"/>
    <property type="project" value="InterPro"/>
</dbReference>
<accession>A0A0K3CA34</accession>
<evidence type="ECO:0000256" key="1">
    <source>
        <dbReference type="SAM" id="MobiDB-lite"/>
    </source>
</evidence>
<dbReference type="AlphaFoldDB" id="A0A0K3CA34"/>
<feature type="compositionally biased region" description="Basic residues" evidence="1">
    <location>
        <begin position="674"/>
        <end position="685"/>
    </location>
</feature>
<feature type="compositionally biased region" description="Acidic residues" evidence="1">
    <location>
        <begin position="722"/>
        <end position="753"/>
    </location>
</feature>
<evidence type="ECO:0000313" key="3">
    <source>
        <dbReference type="Proteomes" id="UP000199069"/>
    </source>
</evidence>
<feature type="compositionally biased region" description="Basic residues" evidence="1">
    <location>
        <begin position="165"/>
        <end position="185"/>
    </location>
</feature>
<feature type="compositionally biased region" description="Basic and acidic residues" evidence="1">
    <location>
        <begin position="798"/>
        <end position="819"/>
    </location>
</feature>
<dbReference type="SUPFAM" id="SSF56024">
    <property type="entry name" value="Phospholipase D/nuclease"/>
    <property type="match status" value="1"/>
</dbReference>
<gene>
    <name evidence="2" type="primary">FGENESH: predicted gene_5.20</name>
    <name evidence="2" type="ORF">BN2166_0024750</name>
</gene>
<keyword evidence="3" id="KW-1185">Reference proteome</keyword>
<feature type="compositionally biased region" description="Basic and acidic residues" evidence="1">
    <location>
        <begin position="143"/>
        <end position="153"/>
    </location>
</feature>
<name>A0A0K3CA34_RHOTO</name>
<dbReference type="Proteomes" id="UP000199069">
    <property type="component" value="Unassembled WGS sequence"/>
</dbReference>
<dbReference type="GO" id="GO:0006281">
    <property type="term" value="P:DNA repair"/>
    <property type="evidence" value="ECO:0007669"/>
    <property type="project" value="InterPro"/>
</dbReference>
<feature type="region of interest" description="Disordered" evidence="1">
    <location>
        <begin position="1"/>
        <end position="204"/>
    </location>
</feature>
<protein>
    <submittedName>
        <fullName evidence="2">FGENESH: predicted gene_5.20 protein</fullName>
    </submittedName>
</protein>
<dbReference type="PANTHER" id="PTHR12415">
    <property type="entry name" value="TYROSYL-DNA PHOSPHODIESTERASE 1"/>
    <property type="match status" value="1"/>
</dbReference>
<sequence>MPKRALDLTSDSSDSSDSSYEPTSRRTRARSSSRPPEASSTAARFAAASPFLAPRSKLLGGTGTGLEDKPKLKAEVEVEGGSSKGKGKGKAKVKDRDVPLDTDSPASPSKKKRKKRNPLGVSASPDGVLSFPFQAKGGEASQDEQRRSLEFAEGKVLVTTYVKEKRGRPRTKPKLKGKGKGRKKRQDSSSESSESSSDDDSDDEAICVDLDTIIGADPDKQVLRALVVSPRMQVPWTPHRFASTRENKPRGKKGKGKGKAVKNDEQEEEEDKKEQKPTFTRHYADKIPLLLLHDEADTSDWQEWTNVVTHRPQSDVGEGKKGGMEANLVVMVRRNPPSQRHSLRIAIHTSKMDANTWKKTENSLWVQDFPQLASAPPASPALNPTHTPFSSGLLEFLLSDATGLPKTASYKPYTDLFRLFDFSSSKDVRLVTSLAGSYEGSDAVEQGGGLTSLARAIEGLQPRDKGKWKVEYLTHTTEKISLSVVEQLFAAFCGIPPTEHSLSSSSRSKALATSFAASKSDKLVVLFPSESNVEAAGKEGKIGREELRWEGEEWDELRKKDARGEVALVIHQPLEKDKTDDDEEQYEAFLYVGSHTPTPSAWGLYTLPTGLNPSLTPSLTLPQTHLGLLLRLCTAGTWSSLKSQIDELVPWKRPVRKYGAGRDGGPARNVERKERRKAGRPRKKRVGEEEEEDELARAKKERNRAKARQQQDKGKGKARAAEEDDEEDDEDAEYAEEEFEELAEEEEDDEDDTATAPPPQLGKKTTYLDDSLFAEAAAHYAPDERVAPGMGKKAMRRQVREEKRRKREEAARKRDELREGGAQQVGDITLQHLPSSSTGPASLSSTALPSHTSATKFLTSRLYSKKRQVAVLDAGRPSPSAATNPKKQKRKGGMSLESRILLGLEDEESADAAKEKERKRKKSLLLQAEGQRKA</sequence>
<feature type="compositionally biased region" description="Low complexity" evidence="1">
    <location>
        <begin position="10"/>
        <end position="22"/>
    </location>
</feature>
<feature type="region of interest" description="Disordered" evidence="1">
    <location>
        <begin position="656"/>
        <end position="934"/>
    </location>
</feature>
<dbReference type="EMBL" id="CWKI01000005">
    <property type="protein sequence ID" value="CTR06614.1"/>
    <property type="molecule type" value="Genomic_DNA"/>
</dbReference>
<dbReference type="OMA" id="WVQDFPQ"/>
<dbReference type="InterPro" id="IPR010347">
    <property type="entry name" value="Tdp1"/>
</dbReference>
<feature type="compositionally biased region" description="Low complexity" evidence="1">
    <location>
        <begin position="833"/>
        <end position="847"/>
    </location>
</feature>
<dbReference type="Gene3D" id="3.30.870.10">
    <property type="entry name" value="Endonuclease Chain A"/>
    <property type="match status" value="2"/>
</dbReference>
<dbReference type="GO" id="GO:0008081">
    <property type="term" value="F:phosphoric diester hydrolase activity"/>
    <property type="evidence" value="ECO:0007669"/>
    <property type="project" value="InterPro"/>
</dbReference>
<proteinExistence type="predicted"/>
<feature type="compositionally biased region" description="Basic and acidic residues" evidence="1">
    <location>
        <begin position="66"/>
        <end position="76"/>
    </location>
</feature>
<feature type="compositionally biased region" description="Basic and acidic residues" evidence="1">
    <location>
        <begin position="709"/>
        <end position="721"/>
    </location>
</feature>